<dbReference type="RefSeq" id="WP_289216670.1">
    <property type="nucleotide sequence ID" value="NZ_JAPVRC010000007.1"/>
</dbReference>
<evidence type="ECO:0000256" key="1">
    <source>
        <dbReference type="SAM" id="Phobius"/>
    </source>
</evidence>
<keyword evidence="1" id="KW-0472">Membrane</keyword>
<feature type="transmembrane region" description="Helical" evidence="1">
    <location>
        <begin position="15"/>
        <end position="36"/>
    </location>
</feature>
<protein>
    <submittedName>
        <fullName evidence="2">DUF4083 family protein</fullName>
    </submittedName>
</protein>
<evidence type="ECO:0000313" key="3">
    <source>
        <dbReference type="Proteomes" id="UP001596494"/>
    </source>
</evidence>
<gene>
    <name evidence="2" type="ORF">ACFQMN_11505</name>
</gene>
<dbReference type="InterPro" id="IPR025143">
    <property type="entry name" value="DUF4083"/>
</dbReference>
<keyword evidence="1" id="KW-1133">Transmembrane helix</keyword>
<reference evidence="3" key="1">
    <citation type="journal article" date="2019" name="Int. J. Syst. Evol. Microbiol.">
        <title>The Global Catalogue of Microorganisms (GCM) 10K type strain sequencing project: providing services to taxonomists for standard genome sequencing and annotation.</title>
        <authorList>
            <consortium name="The Broad Institute Genomics Platform"/>
            <consortium name="The Broad Institute Genome Sequencing Center for Infectious Disease"/>
            <person name="Wu L."/>
            <person name="Ma J."/>
        </authorList>
    </citation>
    <scope>NUCLEOTIDE SEQUENCE [LARGE SCALE GENOMIC DNA]</scope>
    <source>
        <strain evidence="3">CCUG 73951</strain>
    </source>
</reference>
<dbReference type="Pfam" id="PF13314">
    <property type="entry name" value="DUF4083"/>
    <property type="match status" value="1"/>
</dbReference>
<accession>A0ABW2K5U5</accession>
<name>A0ABW2K5U5_9BACI</name>
<keyword evidence="3" id="KW-1185">Reference proteome</keyword>
<proteinExistence type="predicted"/>
<dbReference type="EMBL" id="JBHTBY010000009">
    <property type="protein sequence ID" value="MFC7321509.1"/>
    <property type="molecule type" value="Genomic_DNA"/>
</dbReference>
<dbReference type="Proteomes" id="UP001596494">
    <property type="component" value="Unassembled WGS sequence"/>
</dbReference>
<keyword evidence="1" id="KW-0812">Transmembrane</keyword>
<sequence>MFLLLTTDSFHVGDIMFQLFFFIIIVAVVIGIVSYVKRDKNKNKQLHRMEQKLDELLEREK</sequence>
<organism evidence="2 3">
    <name type="scientific">Halobacillus campisalis</name>
    <dbReference type="NCBI Taxonomy" id="435909"/>
    <lineage>
        <taxon>Bacteria</taxon>
        <taxon>Bacillati</taxon>
        <taxon>Bacillota</taxon>
        <taxon>Bacilli</taxon>
        <taxon>Bacillales</taxon>
        <taxon>Bacillaceae</taxon>
        <taxon>Halobacillus</taxon>
    </lineage>
</organism>
<evidence type="ECO:0000313" key="2">
    <source>
        <dbReference type="EMBL" id="MFC7321509.1"/>
    </source>
</evidence>
<comment type="caution">
    <text evidence="2">The sequence shown here is derived from an EMBL/GenBank/DDBJ whole genome shotgun (WGS) entry which is preliminary data.</text>
</comment>